<name>A0A4D6HCW0_9EURY</name>
<dbReference type="Proteomes" id="UP000296706">
    <property type="component" value="Chromosome"/>
</dbReference>
<accession>A0A4D6HCW0</accession>
<dbReference type="InterPro" id="IPR007362">
    <property type="entry name" value="DUF429"/>
</dbReference>
<sequence>MRSYDTVGVSTDTVVAVGVDACPAGWVATVLGEKSTTIETHKEFSEITGSYSGAHQILVDVPIGLPDKMRRACDEEARELLGCRQSSVFFPPCTAAVDLKDYEDANDAQQEHIGHGLSQQAHNISPKIREVRDVVGDHYDGVVRESHPELCFAALNGQPIAYPKSSPRGRGQRMHLLSEVLENAVNLYENTREEYLLKQVRRDDILDSMVLAVAARESSLDTVPSEPVSDDPRIYYPGFETPSISVE</sequence>
<dbReference type="EMBL" id="CP031310">
    <property type="protein sequence ID" value="QCC51435.1"/>
    <property type="molecule type" value="Genomic_DNA"/>
</dbReference>
<keyword evidence="2" id="KW-1185">Reference proteome</keyword>
<evidence type="ECO:0000313" key="1">
    <source>
        <dbReference type="EMBL" id="QCC51435.1"/>
    </source>
</evidence>
<proteinExistence type="predicted"/>
<organism evidence="1 2">
    <name type="scientific">Halapricum salinum</name>
    <dbReference type="NCBI Taxonomy" id="1457250"/>
    <lineage>
        <taxon>Archaea</taxon>
        <taxon>Methanobacteriati</taxon>
        <taxon>Methanobacteriota</taxon>
        <taxon>Stenosarchaea group</taxon>
        <taxon>Halobacteria</taxon>
        <taxon>Halobacteriales</taxon>
        <taxon>Haloarculaceae</taxon>
        <taxon>Halapricum</taxon>
    </lineage>
</organism>
<gene>
    <name evidence="1" type="ORF">DV733_09350</name>
</gene>
<reference evidence="1 2" key="1">
    <citation type="journal article" date="2019" name="Nat. Commun.">
        <title>A new type of DNA phosphorothioation-based antiviral system in archaea.</title>
        <authorList>
            <person name="Xiong L."/>
            <person name="Liu S."/>
            <person name="Chen S."/>
            <person name="Xiao Y."/>
            <person name="Zhu B."/>
            <person name="Gao Y."/>
            <person name="Zhang Y."/>
            <person name="Chen B."/>
            <person name="Luo J."/>
            <person name="Deng Z."/>
            <person name="Chen X."/>
            <person name="Wang L."/>
            <person name="Chen S."/>
        </authorList>
    </citation>
    <scope>NUCLEOTIDE SEQUENCE [LARGE SCALE GENOMIC DNA]</scope>
    <source>
        <strain evidence="1 2">CBA1105</strain>
    </source>
</reference>
<dbReference type="Pfam" id="PF04250">
    <property type="entry name" value="DUF429"/>
    <property type="match status" value="1"/>
</dbReference>
<dbReference type="STRING" id="1457250.GCA_000755225_01030"/>
<dbReference type="KEGG" id="hsn:DV733_09350"/>
<dbReference type="AlphaFoldDB" id="A0A4D6HCW0"/>
<evidence type="ECO:0000313" key="2">
    <source>
        <dbReference type="Proteomes" id="UP000296706"/>
    </source>
</evidence>
<protein>
    <submittedName>
        <fullName evidence="1">DUF429 domain-containing protein</fullName>
    </submittedName>
</protein>